<comment type="caution">
    <text evidence="1">The sequence shown here is derived from an EMBL/GenBank/DDBJ whole genome shotgun (WGS) entry which is preliminary data.</text>
</comment>
<protein>
    <submittedName>
        <fullName evidence="1">Uncharacterized protein DUF2480</fullName>
    </submittedName>
</protein>
<evidence type="ECO:0000313" key="1">
    <source>
        <dbReference type="EMBL" id="TDW99690.1"/>
    </source>
</evidence>
<accession>A0A4R8DRD1</accession>
<dbReference type="InterPro" id="IPR018914">
    <property type="entry name" value="DUF2480"/>
</dbReference>
<name>A0A4R8DRD1_9BACT</name>
<sequence>MSDVIVNKVAESGLVSLDLQDFLPAEGDLAVLDLKDFLFMGLILKEKDFRTALQSYDWTTFTGRKVAVFCSADAIIPAWAYMLVATYLEPIAALVFLGDPVALRKQLLLEAIAALPAAEYADKRVVVKGCGDAEVPPDAYLAITLKLRPVAKSIMYGEPCSTVPVFKRK</sequence>
<dbReference type="EMBL" id="SODV01000001">
    <property type="protein sequence ID" value="TDW99690.1"/>
    <property type="molecule type" value="Genomic_DNA"/>
</dbReference>
<organism evidence="1 2">
    <name type="scientific">Dinghuibacter silviterrae</name>
    <dbReference type="NCBI Taxonomy" id="1539049"/>
    <lineage>
        <taxon>Bacteria</taxon>
        <taxon>Pseudomonadati</taxon>
        <taxon>Bacteroidota</taxon>
        <taxon>Chitinophagia</taxon>
        <taxon>Chitinophagales</taxon>
        <taxon>Chitinophagaceae</taxon>
        <taxon>Dinghuibacter</taxon>
    </lineage>
</organism>
<reference evidence="1 2" key="1">
    <citation type="submission" date="2019-03" db="EMBL/GenBank/DDBJ databases">
        <title>Genomic Encyclopedia of Type Strains, Phase IV (KMG-IV): sequencing the most valuable type-strain genomes for metagenomic binning, comparative biology and taxonomic classification.</title>
        <authorList>
            <person name="Goeker M."/>
        </authorList>
    </citation>
    <scope>NUCLEOTIDE SEQUENCE [LARGE SCALE GENOMIC DNA]</scope>
    <source>
        <strain evidence="1 2">DSM 100059</strain>
    </source>
</reference>
<dbReference type="RefSeq" id="WP_133990603.1">
    <property type="nucleotide sequence ID" value="NZ_SODV01000001.1"/>
</dbReference>
<dbReference type="Proteomes" id="UP000294498">
    <property type="component" value="Unassembled WGS sequence"/>
</dbReference>
<evidence type="ECO:0000313" key="2">
    <source>
        <dbReference type="Proteomes" id="UP000294498"/>
    </source>
</evidence>
<dbReference type="Pfam" id="PF10652">
    <property type="entry name" value="DUF2480"/>
    <property type="match status" value="1"/>
</dbReference>
<gene>
    <name evidence="1" type="ORF">EDB95_0700</name>
</gene>
<dbReference type="AlphaFoldDB" id="A0A4R8DRD1"/>
<proteinExistence type="predicted"/>
<keyword evidence="2" id="KW-1185">Reference proteome</keyword>
<dbReference type="OrthoDB" id="9803040at2"/>